<comment type="caution">
    <text evidence="7">The sequence shown here is derived from an EMBL/GenBank/DDBJ whole genome shotgun (WGS) entry which is preliminary data.</text>
</comment>
<evidence type="ECO:0000256" key="4">
    <source>
        <dbReference type="ARBA" id="ARBA00023163"/>
    </source>
</evidence>
<sequence length="181" mass="21167">MLNMVKNYSNEDELIQACKEQNAQAQFALFEKYKVAMFNLIYRICNDYDQANDYLQEGFIDVFRNIKNFREESTLGAWVKTIMIRKALKGIRSEIAFEELNEDIKSNDLLLDQWIDAEMLDQAIRNLPESSRAVFVLYEIEGYSNQEISNMLKVTIGTSKSQLHYAKKLLKKALSKTYYSK</sequence>
<dbReference type="InterPro" id="IPR013324">
    <property type="entry name" value="RNA_pol_sigma_r3/r4-like"/>
</dbReference>
<dbReference type="InterPro" id="IPR007627">
    <property type="entry name" value="RNA_pol_sigma70_r2"/>
</dbReference>
<dbReference type="Gene3D" id="1.10.1740.10">
    <property type="match status" value="1"/>
</dbReference>
<keyword evidence="7" id="KW-0240">DNA-directed RNA polymerase</keyword>
<dbReference type="EMBL" id="BMFD01000014">
    <property type="protein sequence ID" value="GGC50254.1"/>
    <property type="molecule type" value="Genomic_DNA"/>
</dbReference>
<dbReference type="PANTHER" id="PTHR43133">
    <property type="entry name" value="RNA POLYMERASE ECF-TYPE SIGMA FACTO"/>
    <property type="match status" value="1"/>
</dbReference>
<evidence type="ECO:0000256" key="2">
    <source>
        <dbReference type="ARBA" id="ARBA00023015"/>
    </source>
</evidence>
<organism evidence="7 8">
    <name type="scientific">Belliella aquatica</name>
    <dbReference type="NCBI Taxonomy" id="1323734"/>
    <lineage>
        <taxon>Bacteria</taxon>
        <taxon>Pseudomonadati</taxon>
        <taxon>Bacteroidota</taxon>
        <taxon>Cytophagia</taxon>
        <taxon>Cytophagales</taxon>
        <taxon>Cyclobacteriaceae</taxon>
        <taxon>Belliella</taxon>
    </lineage>
</organism>
<evidence type="ECO:0000259" key="6">
    <source>
        <dbReference type="Pfam" id="PF08281"/>
    </source>
</evidence>
<keyword evidence="8" id="KW-1185">Reference proteome</keyword>
<evidence type="ECO:0000256" key="1">
    <source>
        <dbReference type="ARBA" id="ARBA00010641"/>
    </source>
</evidence>
<keyword evidence="3" id="KW-0731">Sigma factor</keyword>
<dbReference type="SUPFAM" id="SSF88946">
    <property type="entry name" value="Sigma2 domain of RNA polymerase sigma factors"/>
    <property type="match status" value="1"/>
</dbReference>
<keyword evidence="4" id="KW-0804">Transcription</keyword>
<dbReference type="GO" id="GO:0000428">
    <property type="term" value="C:DNA-directed RNA polymerase complex"/>
    <property type="evidence" value="ECO:0007669"/>
    <property type="project" value="UniProtKB-KW"/>
</dbReference>
<evidence type="ECO:0000313" key="8">
    <source>
        <dbReference type="Proteomes" id="UP000635885"/>
    </source>
</evidence>
<accession>A0ABQ1N181</accession>
<dbReference type="InterPro" id="IPR036388">
    <property type="entry name" value="WH-like_DNA-bd_sf"/>
</dbReference>
<dbReference type="InterPro" id="IPR013249">
    <property type="entry name" value="RNA_pol_sigma70_r4_t2"/>
</dbReference>
<dbReference type="Pfam" id="PF04542">
    <property type="entry name" value="Sigma70_r2"/>
    <property type="match status" value="1"/>
</dbReference>
<evidence type="ECO:0000313" key="7">
    <source>
        <dbReference type="EMBL" id="GGC50254.1"/>
    </source>
</evidence>
<dbReference type="Pfam" id="PF08281">
    <property type="entry name" value="Sigma70_r4_2"/>
    <property type="match status" value="1"/>
</dbReference>
<reference evidence="8" key="1">
    <citation type="journal article" date="2019" name="Int. J. Syst. Evol. Microbiol.">
        <title>The Global Catalogue of Microorganisms (GCM) 10K type strain sequencing project: providing services to taxonomists for standard genome sequencing and annotation.</title>
        <authorList>
            <consortium name="The Broad Institute Genomics Platform"/>
            <consortium name="The Broad Institute Genome Sequencing Center for Infectious Disease"/>
            <person name="Wu L."/>
            <person name="Ma J."/>
        </authorList>
    </citation>
    <scope>NUCLEOTIDE SEQUENCE [LARGE SCALE GENOMIC DNA]</scope>
    <source>
        <strain evidence="8">CGMCC 1.12479</strain>
    </source>
</reference>
<dbReference type="Proteomes" id="UP000635885">
    <property type="component" value="Unassembled WGS sequence"/>
</dbReference>
<evidence type="ECO:0000256" key="3">
    <source>
        <dbReference type="ARBA" id="ARBA00023082"/>
    </source>
</evidence>
<dbReference type="SUPFAM" id="SSF88659">
    <property type="entry name" value="Sigma3 and sigma4 domains of RNA polymerase sigma factors"/>
    <property type="match status" value="1"/>
</dbReference>
<feature type="domain" description="RNA polymerase sigma factor 70 region 4 type 2" evidence="6">
    <location>
        <begin position="118"/>
        <end position="170"/>
    </location>
</feature>
<keyword evidence="2" id="KW-0805">Transcription regulation</keyword>
<comment type="similarity">
    <text evidence="1">Belongs to the sigma-70 factor family. ECF subfamily.</text>
</comment>
<dbReference type="InterPro" id="IPR039425">
    <property type="entry name" value="RNA_pol_sigma-70-like"/>
</dbReference>
<evidence type="ECO:0000259" key="5">
    <source>
        <dbReference type="Pfam" id="PF04542"/>
    </source>
</evidence>
<protein>
    <submittedName>
        <fullName evidence="7">DNA-directed RNA polymerase sigma-70 factor</fullName>
    </submittedName>
</protein>
<dbReference type="RefSeq" id="WP_188444018.1">
    <property type="nucleotide sequence ID" value="NZ_BMFD01000014.1"/>
</dbReference>
<feature type="domain" description="RNA polymerase sigma-70 region 2" evidence="5">
    <location>
        <begin position="29"/>
        <end position="93"/>
    </location>
</feature>
<dbReference type="InterPro" id="IPR014284">
    <property type="entry name" value="RNA_pol_sigma-70_dom"/>
</dbReference>
<dbReference type="PANTHER" id="PTHR43133:SF46">
    <property type="entry name" value="RNA POLYMERASE SIGMA-70 FACTOR ECF SUBFAMILY"/>
    <property type="match status" value="1"/>
</dbReference>
<proteinExistence type="inferred from homology"/>
<name>A0ABQ1N181_9BACT</name>
<gene>
    <name evidence="7" type="ORF">GCM10010993_31030</name>
</gene>
<dbReference type="NCBIfam" id="TIGR02937">
    <property type="entry name" value="sigma70-ECF"/>
    <property type="match status" value="1"/>
</dbReference>
<dbReference type="Gene3D" id="1.10.10.10">
    <property type="entry name" value="Winged helix-like DNA-binding domain superfamily/Winged helix DNA-binding domain"/>
    <property type="match status" value="1"/>
</dbReference>
<dbReference type="InterPro" id="IPR013325">
    <property type="entry name" value="RNA_pol_sigma_r2"/>
</dbReference>